<dbReference type="EMBL" id="JAUTXU010000544">
    <property type="protein sequence ID" value="KAK3678647.1"/>
    <property type="molecule type" value="Genomic_DNA"/>
</dbReference>
<evidence type="ECO:0000313" key="1">
    <source>
        <dbReference type="EMBL" id="KAK3678647.1"/>
    </source>
</evidence>
<accession>A0ACC3MAD4</accession>
<comment type="caution">
    <text evidence="1">The sequence shown here is derived from an EMBL/GenBank/DDBJ whole genome shotgun (WGS) entry which is preliminary data.</text>
</comment>
<sequence>MAGIPAQPSFADLLTQALDRPLPLHLNSPSSPSYVFSPLKQDLLYYIDVAFEKAFWFGAFVHRDSIEAAVHRMYGSNARSAAHRDEIALMYAIVALGESFVDTTPGDGNMRG</sequence>
<organism evidence="1 2">
    <name type="scientific">Vermiconidia calcicola</name>
    <dbReference type="NCBI Taxonomy" id="1690605"/>
    <lineage>
        <taxon>Eukaryota</taxon>
        <taxon>Fungi</taxon>
        <taxon>Dikarya</taxon>
        <taxon>Ascomycota</taxon>
        <taxon>Pezizomycotina</taxon>
        <taxon>Dothideomycetes</taxon>
        <taxon>Dothideomycetidae</taxon>
        <taxon>Mycosphaerellales</taxon>
        <taxon>Extremaceae</taxon>
        <taxon>Vermiconidia</taxon>
    </lineage>
</organism>
<reference evidence="1" key="1">
    <citation type="submission" date="2023-07" db="EMBL/GenBank/DDBJ databases">
        <title>Black Yeasts Isolated from many extreme environments.</title>
        <authorList>
            <person name="Coleine C."/>
            <person name="Stajich J.E."/>
            <person name="Selbmann L."/>
        </authorList>
    </citation>
    <scope>NUCLEOTIDE SEQUENCE</scope>
    <source>
        <strain evidence="1">CCFEE 5714</strain>
    </source>
</reference>
<evidence type="ECO:0000313" key="2">
    <source>
        <dbReference type="Proteomes" id="UP001281147"/>
    </source>
</evidence>
<protein>
    <submittedName>
        <fullName evidence="1">Gypsy retrotransposon integrase-like protein 1</fullName>
    </submittedName>
</protein>
<dbReference type="Proteomes" id="UP001281147">
    <property type="component" value="Unassembled WGS sequence"/>
</dbReference>
<gene>
    <name evidence="1" type="primary">GIN1_7</name>
    <name evidence="1" type="ORF">LTR37_021476</name>
</gene>
<keyword evidence="2" id="KW-1185">Reference proteome</keyword>
<name>A0ACC3MAD4_9PEZI</name>
<proteinExistence type="predicted"/>